<dbReference type="RefSeq" id="YP_010673493.1">
    <property type="nucleotide sequence ID" value="NC_070985.1"/>
</dbReference>
<keyword evidence="2" id="KW-1185">Reference proteome</keyword>
<proteinExistence type="predicted"/>
<protein>
    <submittedName>
        <fullName evidence="1">Uncharacterized protein</fullName>
    </submittedName>
</protein>
<reference evidence="1 2" key="1">
    <citation type="submission" date="2020-06" db="EMBL/GenBank/DDBJ databases">
        <title>Genomic and proteomic analysis of O18-011, a novel Escherichia coli phage.</title>
        <authorList>
            <person name="Shahin K."/>
            <person name="Bao H."/>
            <person name="Soleimani-Delfan A."/>
            <person name="Wang R."/>
        </authorList>
    </citation>
    <scope>NUCLEOTIDE SEQUENCE [LARGE SCALE GENOMIC DNA]</scope>
</reference>
<name>A0A6J4EGV5_9CAUD</name>
<organism evidence="1 2">
    <name type="scientific">Escherichia phage O18-011</name>
    <dbReference type="NCBI Taxonomy" id="2742113"/>
    <lineage>
        <taxon>Viruses</taxon>
        <taxon>Duplodnaviria</taxon>
        <taxon>Heunggongvirae</taxon>
        <taxon>Uroviricota</taxon>
        <taxon>Caudoviricetes</taxon>
        <taxon>Mktvariviridae</taxon>
        <taxon>Gordonclarkvirinae</taxon>
        <taxon>Kuravirus</taxon>
        <taxon>Kuravirus O18011</taxon>
    </lineage>
</organism>
<dbReference type="Proteomes" id="UP000504721">
    <property type="component" value="Segment"/>
</dbReference>
<dbReference type="EMBL" id="LC553735">
    <property type="protein sequence ID" value="BCG45121.1"/>
    <property type="molecule type" value="Genomic_DNA"/>
</dbReference>
<accession>A0A6J4EGV5</accession>
<sequence>MKILPKIKDKTVSLDTIIPGNPFVIQQGSASPQYYIRVTNVSNKISVEGGWITTVNLMTGVLGVMKSDTQVEMIRMSVVQE</sequence>
<dbReference type="KEGG" id="vg:77949790"/>
<evidence type="ECO:0000313" key="1">
    <source>
        <dbReference type="EMBL" id="BCG45121.1"/>
    </source>
</evidence>
<dbReference type="GeneID" id="77949790"/>
<evidence type="ECO:0000313" key="2">
    <source>
        <dbReference type="Proteomes" id="UP000504721"/>
    </source>
</evidence>